<evidence type="ECO:0000256" key="10">
    <source>
        <dbReference type="ARBA" id="ARBA00023134"/>
    </source>
</evidence>
<evidence type="ECO:0000256" key="11">
    <source>
        <dbReference type="ARBA" id="ARBA00023242"/>
    </source>
</evidence>
<comment type="subunit">
    <text evidence="15">Heterodimer. The mRNA-capping enzyme is composed of two separate chains alpha and beta, respectively a mRNA guanylyltransferase and an mRNA 5'-triphosphate monophosphatase.</text>
</comment>
<evidence type="ECO:0000259" key="19">
    <source>
        <dbReference type="PROSITE" id="PS50160"/>
    </source>
</evidence>
<evidence type="ECO:0000256" key="1">
    <source>
        <dbReference type="ARBA" id="ARBA00004123"/>
    </source>
</evidence>
<dbReference type="Gene3D" id="3.30.470.30">
    <property type="entry name" value="DNA ligase/mRNA capping enzyme"/>
    <property type="match status" value="1"/>
</dbReference>
<sequence length="438" mass="51009">MPIPELPGILVERYSDQERYLKQRVKHMCQLEHERQVCSEFPGSQPVSFATRDLEKLESQDYWVCEKSDGIRVLFLVNTDTDGQSVYIIDRHNTYRQLLGFFFPDHEDPRRELQNTLIDGELVIDVDPQTKQETLRLLAFDCLVIGGQNVMAKPLDKRYGRLTEWFYKPYRRMIQDHPHVLETHPFHIKVKEINLSYHAEKVFSVDIPALQHGNDGLIYTCVNAPYTAGTDNNILKWKPPSENSIDFKLVLRFPPSRHNPSEPDWHAKPLFLLYVWCGDDKGQPRYDLYDELFVEDEEWEELKKSGEQIDERVVEVHWEPQHSRWRMMRFRDDKPRGNHRSVVENIIDSIADGVEKDALLSRSNSIRAAWKRRLGQPQPPMPTQGSQQSMRPPPVPNTGSFSRPPPPPPPNVQYRYGPIAQSRWSKVSGPPVIAGMKR</sequence>
<dbReference type="GO" id="GO:0006370">
    <property type="term" value="P:7-methylguanosine mRNA capping"/>
    <property type="evidence" value="ECO:0007669"/>
    <property type="project" value="UniProtKB-KW"/>
</dbReference>
<dbReference type="GO" id="GO:0005524">
    <property type="term" value="F:ATP binding"/>
    <property type="evidence" value="ECO:0007669"/>
    <property type="project" value="InterPro"/>
</dbReference>
<feature type="active site" description="N6-GMP-lysine intermediate" evidence="17">
    <location>
        <position position="67"/>
    </location>
</feature>
<comment type="caution">
    <text evidence="20">The sequence shown here is derived from an EMBL/GenBank/DDBJ whole genome shotgun (WGS) entry which is preliminary data.</text>
</comment>
<evidence type="ECO:0000256" key="2">
    <source>
        <dbReference type="ARBA" id="ARBA00010237"/>
    </source>
</evidence>
<reference evidence="20 21" key="1">
    <citation type="journal article" date="2018" name="Evol. Lett.">
        <title>Horizontal gene cluster transfer increased hallucinogenic mushroom diversity.</title>
        <authorList>
            <person name="Reynolds H.T."/>
            <person name="Vijayakumar V."/>
            <person name="Gluck-Thaler E."/>
            <person name="Korotkin H.B."/>
            <person name="Matheny P.B."/>
            <person name="Slot J.C."/>
        </authorList>
    </citation>
    <scope>NUCLEOTIDE SEQUENCE [LARGE SCALE GENOMIC DNA]</scope>
    <source>
        <strain evidence="20 21">2629</strain>
    </source>
</reference>
<dbReference type="Gene3D" id="2.40.50.140">
    <property type="entry name" value="Nucleic acid-binding proteins"/>
    <property type="match status" value="1"/>
</dbReference>
<evidence type="ECO:0000256" key="6">
    <source>
        <dbReference type="ARBA" id="ARBA00022679"/>
    </source>
</evidence>
<feature type="domain" description="ATP-dependent DNA ligase family profile" evidence="19">
    <location>
        <begin position="128"/>
        <end position="239"/>
    </location>
</feature>
<dbReference type="FunCoup" id="A0A409V9A2">
    <property type="interactions" value="440"/>
</dbReference>
<dbReference type="EMBL" id="NHTK01006127">
    <property type="protein sequence ID" value="PPQ63261.1"/>
    <property type="molecule type" value="Genomic_DNA"/>
</dbReference>
<dbReference type="InterPro" id="IPR013846">
    <property type="entry name" value="mRNA_cap_enzyme_C"/>
</dbReference>
<dbReference type="OrthoDB" id="200924at2759"/>
<dbReference type="GO" id="GO:0031533">
    <property type="term" value="C:mRNA capping enzyme complex"/>
    <property type="evidence" value="ECO:0007669"/>
    <property type="project" value="InterPro"/>
</dbReference>
<keyword evidence="9 16" id="KW-0506">mRNA capping</keyword>
<dbReference type="CDD" id="cd07895">
    <property type="entry name" value="Adenylation_mRNA_capping"/>
    <property type="match status" value="1"/>
</dbReference>
<dbReference type="InterPro" id="IPR051029">
    <property type="entry name" value="mRNA_Capping_Enz/RNA_Phosphat"/>
</dbReference>
<protein>
    <recommendedName>
        <fullName evidence="4 16">mRNA-capping enzyme subunit alpha</fullName>
        <ecNumber evidence="3 16">2.7.7.50</ecNumber>
    </recommendedName>
    <alternativeName>
        <fullName evidence="12 16">GTP--RNA guanylyltransferase</fullName>
    </alternativeName>
    <alternativeName>
        <fullName evidence="13 16">mRNA guanylyltransferase</fullName>
    </alternativeName>
</protein>
<keyword evidence="10 16" id="KW-0342">GTP-binding</keyword>
<keyword evidence="6 16" id="KW-0808">Transferase</keyword>
<dbReference type="Pfam" id="PF01331">
    <property type="entry name" value="mRNA_cap_enzyme"/>
    <property type="match status" value="1"/>
</dbReference>
<evidence type="ECO:0000256" key="8">
    <source>
        <dbReference type="ARBA" id="ARBA00022741"/>
    </source>
</evidence>
<evidence type="ECO:0000256" key="18">
    <source>
        <dbReference type="SAM" id="MobiDB-lite"/>
    </source>
</evidence>
<evidence type="ECO:0000256" key="15">
    <source>
        <dbReference type="ARBA" id="ARBA00047082"/>
    </source>
</evidence>
<evidence type="ECO:0000256" key="5">
    <source>
        <dbReference type="ARBA" id="ARBA00022664"/>
    </source>
</evidence>
<keyword evidence="8 16" id="KW-0547">Nucleotide-binding</keyword>
<dbReference type="InterPro" id="IPR012340">
    <property type="entry name" value="NA-bd_OB-fold"/>
</dbReference>
<comment type="function">
    <text evidence="16">Second step of mRNA capping. Transfer of the GMP moiety of GTP to the 5'-end of RNA via an enzyme-GMP covalent reaction intermediate.</text>
</comment>
<dbReference type="PANTHER" id="PTHR10367">
    <property type="entry name" value="MRNA-CAPPING ENZYME"/>
    <property type="match status" value="1"/>
</dbReference>
<dbReference type="GO" id="GO:0005525">
    <property type="term" value="F:GTP binding"/>
    <property type="evidence" value="ECO:0007669"/>
    <property type="project" value="UniProtKB-KW"/>
</dbReference>
<evidence type="ECO:0000256" key="16">
    <source>
        <dbReference type="PIRNR" id="PIRNR036959"/>
    </source>
</evidence>
<evidence type="ECO:0000313" key="21">
    <source>
        <dbReference type="Proteomes" id="UP000284842"/>
    </source>
</evidence>
<dbReference type="Pfam" id="PF03919">
    <property type="entry name" value="mRNA_cap_C"/>
    <property type="match status" value="1"/>
</dbReference>
<dbReference type="GO" id="GO:0004484">
    <property type="term" value="F:mRNA guanylyltransferase activity"/>
    <property type="evidence" value="ECO:0007669"/>
    <property type="project" value="UniProtKB-EC"/>
</dbReference>
<keyword evidence="21" id="KW-1185">Reference proteome</keyword>
<dbReference type="PROSITE" id="PS50160">
    <property type="entry name" value="DNA_LIGASE_A3"/>
    <property type="match status" value="1"/>
</dbReference>
<accession>A0A409V9A2</accession>
<evidence type="ECO:0000256" key="17">
    <source>
        <dbReference type="PIRSR" id="PIRSR036959-1"/>
    </source>
</evidence>
<dbReference type="GO" id="GO:0003910">
    <property type="term" value="F:DNA ligase (ATP) activity"/>
    <property type="evidence" value="ECO:0007669"/>
    <property type="project" value="InterPro"/>
</dbReference>
<dbReference type="GO" id="GO:0006281">
    <property type="term" value="P:DNA repair"/>
    <property type="evidence" value="ECO:0007669"/>
    <property type="project" value="InterPro"/>
</dbReference>
<gene>
    <name evidence="20" type="ORF">CVT24_006786</name>
</gene>
<comment type="subcellular location">
    <subcellularLocation>
        <location evidence="1 16">Nucleus</location>
    </subcellularLocation>
</comment>
<keyword evidence="11 16" id="KW-0539">Nucleus</keyword>
<proteinExistence type="inferred from homology"/>
<evidence type="ECO:0000256" key="9">
    <source>
        <dbReference type="ARBA" id="ARBA00023042"/>
    </source>
</evidence>
<keyword evidence="5 16" id="KW-0507">mRNA processing</keyword>
<dbReference type="STRING" id="181874.A0A409V9A2"/>
<evidence type="ECO:0000256" key="14">
    <source>
        <dbReference type="ARBA" id="ARBA00044624"/>
    </source>
</evidence>
<feature type="region of interest" description="Disordered" evidence="18">
    <location>
        <begin position="370"/>
        <end position="438"/>
    </location>
</feature>
<dbReference type="GO" id="GO:0006310">
    <property type="term" value="P:DNA recombination"/>
    <property type="evidence" value="ECO:0007669"/>
    <property type="project" value="InterPro"/>
</dbReference>
<dbReference type="InterPro" id="IPR001339">
    <property type="entry name" value="mRNA_cap_enzyme_adenylation"/>
</dbReference>
<dbReference type="PANTHER" id="PTHR10367:SF17">
    <property type="entry name" value="MRNA-CAPPING ENZYME"/>
    <property type="match status" value="1"/>
</dbReference>
<name>A0A409V9A2_9AGAR</name>
<dbReference type="EC" id="2.7.7.50" evidence="3 16"/>
<keyword evidence="7 16" id="KW-0548">Nucleotidyltransferase</keyword>
<evidence type="ECO:0000256" key="13">
    <source>
        <dbReference type="ARBA" id="ARBA00030702"/>
    </source>
</evidence>
<dbReference type="InterPro" id="IPR012310">
    <property type="entry name" value="DNA_ligase_ATP-dep_cent"/>
</dbReference>
<comment type="catalytic activity">
    <reaction evidence="14">
        <text>a 5'-end diphospho-ribonucleoside in mRNA + GTP + H(+) = a 5'-end (5'-triphosphoguanosine)-ribonucleoside in mRNA + diphosphate</text>
        <dbReference type="Rhea" id="RHEA:67012"/>
        <dbReference type="Rhea" id="RHEA-COMP:17165"/>
        <dbReference type="Rhea" id="RHEA-COMP:17166"/>
        <dbReference type="ChEBI" id="CHEBI:15378"/>
        <dbReference type="ChEBI" id="CHEBI:33019"/>
        <dbReference type="ChEBI" id="CHEBI:37565"/>
        <dbReference type="ChEBI" id="CHEBI:167616"/>
        <dbReference type="ChEBI" id="CHEBI:167617"/>
        <dbReference type="EC" id="2.7.7.50"/>
    </reaction>
    <physiologicalReaction direction="left-to-right" evidence="14">
        <dbReference type="Rhea" id="RHEA:67013"/>
    </physiologicalReaction>
</comment>
<dbReference type="InterPro" id="IPR017075">
    <property type="entry name" value="mRNA_cap_enzyme_alpha"/>
</dbReference>
<evidence type="ECO:0000256" key="7">
    <source>
        <dbReference type="ARBA" id="ARBA00022695"/>
    </source>
</evidence>
<dbReference type="InParanoid" id="A0A409V9A2"/>
<evidence type="ECO:0000256" key="4">
    <source>
        <dbReference type="ARBA" id="ARBA00019171"/>
    </source>
</evidence>
<dbReference type="SUPFAM" id="SSF50249">
    <property type="entry name" value="Nucleic acid-binding proteins"/>
    <property type="match status" value="1"/>
</dbReference>
<organism evidence="20 21">
    <name type="scientific">Panaeolus cyanescens</name>
    <dbReference type="NCBI Taxonomy" id="181874"/>
    <lineage>
        <taxon>Eukaryota</taxon>
        <taxon>Fungi</taxon>
        <taxon>Dikarya</taxon>
        <taxon>Basidiomycota</taxon>
        <taxon>Agaricomycotina</taxon>
        <taxon>Agaricomycetes</taxon>
        <taxon>Agaricomycetidae</taxon>
        <taxon>Agaricales</taxon>
        <taxon>Agaricineae</taxon>
        <taxon>Galeropsidaceae</taxon>
        <taxon>Panaeolus</taxon>
    </lineage>
</organism>
<evidence type="ECO:0000313" key="20">
    <source>
        <dbReference type="EMBL" id="PPQ63261.1"/>
    </source>
</evidence>
<comment type="similarity">
    <text evidence="2 16">Belongs to the eukaryotic GTase family.</text>
</comment>
<dbReference type="PIRSF" id="PIRSF036959">
    <property type="entry name" value="mRNA_cap_alpha"/>
    <property type="match status" value="1"/>
</dbReference>
<evidence type="ECO:0000256" key="12">
    <source>
        <dbReference type="ARBA" id="ARBA00029909"/>
    </source>
</evidence>
<dbReference type="AlphaFoldDB" id="A0A409V9A2"/>
<dbReference type="SUPFAM" id="SSF56091">
    <property type="entry name" value="DNA ligase/mRNA capping enzyme, catalytic domain"/>
    <property type="match status" value="1"/>
</dbReference>
<evidence type="ECO:0000256" key="3">
    <source>
        <dbReference type="ARBA" id="ARBA00012475"/>
    </source>
</evidence>
<dbReference type="Proteomes" id="UP000284842">
    <property type="component" value="Unassembled WGS sequence"/>
</dbReference>